<gene>
    <name evidence="1" type="ORF">HaLaN_30173</name>
</gene>
<dbReference type="AlphaFoldDB" id="A0A6A0AEN3"/>
<comment type="caution">
    <text evidence="1">The sequence shown here is derived from an EMBL/GenBank/DDBJ whole genome shotgun (WGS) entry which is preliminary data.</text>
</comment>
<proteinExistence type="predicted"/>
<keyword evidence="2" id="KW-1185">Reference proteome</keyword>
<protein>
    <submittedName>
        <fullName evidence="1">Uncharacterized protein</fullName>
    </submittedName>
</protein>
<name>A0A6A0AEN3_HAELA</name>
<sequence length="80" mass="8505">MGDAVDHQVQQLAAEAMAALSLLAPGVSSVDQQLPEVCQRLVQLLPLPQPGDPVAVRLACLAAKALSHLCQRSTWLPLVR</sequence>
<evidence type="ECO:0000313" key="2">
    <source>
        <dbReference type="Proteomes" id="UP000485058"/>
    </source>
</evidence>
<evidence type="ECO:0000313" key="1">
    <source>
        <dbReference type="EMBL" id="GFH31186.1"/>
    </source>
</evidence>
<dbReference type="EMBL" id="BLLF01005425">
    <property type="protein sequence ID" value="GFH31186.1"/>
    <property type="molecule type" value="Genomic_DNA"/>
</dbReference>
<reference evidence="1 2" key="1">
    <citation type="submission" date="2020-02" db="EMBL/GenBank/DDBJ databases">
        <title>Draft genome sequence of Haematococcus lacustris strain NIES-144.</title>
        <authorList>
            <person name="Morimoto D."/>
            <person name="Nakagawa S."/>
            <person name="Yoshida T."/>
            <person name="Sawayama S."/>
        </authorList>
    </citation>
    <scope>NUCLEOTIDE SEQUENCE [LARGE SCALE GENOMIC DNA]</scope>
    <source>
        <strain evidence="1 2">NIES-144</strain>
    </source>
</reference>
<organism evidence="1 2">
    <name type="scientific">Haematococcus lacustris</name>
    <name type="common">Green alga</name>
    <name type="synonym">Haematococcus pluvialis</name>
    <dbReference type="NCBI Taxonomy" id="44745"/>
    <lineage>
        <taxon>Eukaryota</taxon>
        <taxon>Viridiplantae</taxon>
        <taxon>Chlorophyta</taxon>
        <taxon>core chlorophytes</taxon>
        <taxon>Chlorophyceae</taxon>
        <taxon>CS clade</taxon>
        <taxon>Chlamydomonadales</taxon>
        <taxon>Haematococcaceae</taxon>
        <taxon>Haematococcus</taxon>
    </lineage>
</organism>
<accession>A0A6A0AEN3</accession>
<dbReference type="Proteomes" id="UP000485058">
    <property type="component" value="Unassembled WGS sequence"/>
</dbReference>